<feature type="transmembrane region" description="Helical" evidence="10">
    <location>
        <begin position="147"/>
        <end position="167"/>
    </location>
</feature>
<keyword evidence="10 11" id="KW-0813">Transport</keyword>
<evidence type="ECO:0000256" key="8">
    <source>
        <dbReference type="ARBA" id="ARBA00060041"/>
    </source>
</evidence>
<organism evidence="12 13">
    <name type="scientific">Desulfosarcina alkanivorans</name>
    <dbReference type="NCBI Taxonomy" id="571177"/>
    <lineage>
        <taxon>Bacteria</taxon>
        <taxon>Pseudomonadati</taxon>
        <taxon>Thermodesulfobacteriota</taxon>
        <taxon>Desulfobacteria</taxon>
        <taxon>Desulfobacterales</taxon>
        <taxon>Desulfosarcinaceae</taxon>
        <taxon>Desulfosarcina</taxon>
    </lineage>
</organism>
<dbReference type="PANTHER" id="PTHR47019">
    <property type="entry name" value="LIPID II FLIPPASE MURJ"/>
    <property type="match status" value="1"/>
</dbReference>
<keyword evidence="2 10" id="KW-1003">Cell membrane</keyword>
<accession>A0A5K7YNI4</accession>
<feature type="transmembrane region" description="Helical" evidence="10">
    <location>
        <begin position="203"/>
        <end position="225"/>
    </location>
</feature>
<feature type="transmembrane region" description="Helical" evidence="10">
    <location>
        <begin position="290"/>
        <end position="308"/>
    </location>
</feature>
<evidence type="ECO:0000256" key="1">
    <source>
        <dbReference type="ARBA" id="ARBA00004651"/>
    </source>
</evidence>
<feature type="transmembrane region" description="Helical" evidence="10">
    <location>
        <begin position="457"/>
        <end position="485"/>
    </location>
</feature>
<dbReference type="RefSeq" id="WP_155314568.1">
    <property type="nucleotide sequence ID" value="NZ_AP021874.1"/>
</dbReference>
<gene>
    <name evidence="12" type="primary">mviN</name>
    <name evidence="10" type="synonym">murJ</name>
    <name evidence="12" type="ORF">DSCA_00770</name>
</gene>
<dbReference type="PANTHER" id="PTHR47019:SF1">
    <property type="entry name" value="LIPID II FLIPPASE MURJ"/>
    <property type="match status" value="1"/>
</dbReference>
<dbReference type="KEGG" id="dalk:DSCA_00770"/>
<dbReference type="GO" id="GO:0009252">
    <property type="term" value="P:peptidoglycan biosynthetic process"/>
    <property type="evidence" value="ECO:0007669"/>
    <property type="project" value="UniProtKB-UniRule"/>
</dbReference>
<feature type="transmembrane region" description="Helical" evidence="10">
    <location>
        <begin position="329"/>
        <end position="350"/>
    </location>
</feature>
<comment type="subcellular location">
    <subcellularLocation>
        <location evidence="1 10">Cell membrane</location>
        <topology evidence="1 10">Multi-pass membrane protein</topology>
    </subcellularLocation>
</comment>
<dbReference type="Proteomes" id="UP000427906">
    <property type="component" value="Chromosome"/>
</dbReference>
<evidence type="ECO:0000256" key="7">
    <source>
        <dbReference type="ARBA" id="ARBA00023136"/>
    </source>
</evidence>
<dbReference type="GO" id="GO:0071555">
    <property type="term" value="P:cell wall organization"/>
    <property type="evidence" value="ECO:0007669"/>
    <property type="project" value="UniProtKB-UniRule"/>
</dbReference>
<dbReference type="InterPro" id="IPR051050">
    <property type="entry name" value="Lipid_II_flippase_MurJ/MviN"/>
</dbReference>
<feature type="transmembrane region" description="Helical" evidence="10">
    <location>
        <begin position="103"/>
        <end position="127"/>
    </location>
</feature>
<comment type="function">
    <text evidence="8 10 11">Involved in peptidoglycan biosynthesis. Transports lipid-linked peptidoglycan precursors from the inner to the outer leaflet of the cytoplasmic membrane.</text>
</comment>
<evidence type="ECO:0000256" key="6">
    <source>
        <dbReference type="ARBA" id="ARBA00022989"/>
    </source>
</evidence>
<dbReference type="AlphaFoldDB" id="A0A5K7YNI4"/>
<dbReference type="EMBL" id="AP021874">
    <property type="protein sequence ID" value="BBO66147.1"/>
    <property type="molecule type" value="Genomic_DNA"/>
</dbReference>
<dbReference type="PIRSF" id="PIRSF002869">
    <property type="entry name" value="MviN"/>
    <property type="match status" value="1"/>
</dbReference>
<dbReference type="CDD" id="cd13123">
    <property type="entry name" value="MATE_MurJ_like"/>
    <property type="match status" value="1"/>
</dbReference>
<comment type="similarity">
    <text evidence="9 10 11">Belongs to the MurJ/MviN family.</text>
</comment>
<evidence type="ECO:0000256" key="11">
    <source>
        <dbReference type="PIRNR" id="PIRNR002869"/>
    </source>
</evidence>
<feature type="transmembrane region" description="Helical" evidence="10">
    <location>
        <begin position="425"/>
        <end position="445"/>
    </location>
</feature>
<feature type="transmembrane region" description="Helical" evidence="10">
    <location>
        <begin position="400"/>
        <end position="419"/>
    </location>
</feature>
<feature type="transmembrane region" description="Helical" evidence="10">
    <location>
        <begin position="245"/>
        <end position="270"/>
    </location>
</feature>
<dbReference type="PRINTS" id="PR01806">
    <property type="entry name" value="VIRFACTRMVIN"/>
</dbReference>
<evidence type="ECO:0000313" key="13">
    <source>
        <dbReference type="Proteomes" id="UP000427906"/>
    </source>
</evidence>
<dbReference type="GO" id="GO:0034204">
    <property type="term" value="P:lipid translocation"/>
    <property type="evidence" value="ECO:0007669"/>
    <property type="project" value="TreeGrafter"/>
</dbReference>
<sequence>MKSNADRQTTSENRKVTRAAGVVGAATLLSRIFGYVRDMVLASFFGAGMAADAFIAAFRIPNLLRRLFGEGSLSIAFVPVFTEAMASGDRDDGLRLAVSALKLLLVCLSVVAVVGVVVAPAIIQLVAPGFAHTPEKMALTVILTRIMFPYVILIGLVALCMGILNVMGHFAAPAVAPVLLNLAMIGAVFAVSRFSDSQTVRVVGLAGGVLVGGVMQLALQIPFLVKHGVRFWKPSGIWHPGMKKVGILMLPTIFGAAVYQINILVGTLLASLLPEGSVSYLYYADRLVQFPLGIFAQAAATAVLPSLSRQAVNGDHVGMGDTFGHAMSLVLFITIPAMVGLVVLRDPIVALLFKRGAFDALTTRLTSDALLYYALGLWAFSAVRIVVSTFYALQDTRTPVKCATIAIAANILFGMALMGPMKHCGLALATSLASMVNLVLLVVVLRKKLGVIRWRLIFFTCLKTLVASGIMALGVMMICHILIPFENGAGWLRLLAGISAGVVGGSVVFFAAARMMRMPEWQIVRGVLKRSWKRS</sequence>
<keyword evidence="5 10" id="KW-0573">Peptidoglycan synthesis</keyword>
<keyword evidence="10 11" id="KW-0961">Cell wall biogenesis/degradation</keyword>
<dbReference type="Pfam" id="PF03023">
    <property type="entry name" value="MurJ"/>
    <property type="match status" value="1"/>
</dbReference>
<evidence type="ECO:0000256" key="9">
    <source>
        <dbReference type="ARBA" id="ARBA00061532"/>
    </source>
</evidence>
<evidence type="ECO:0000313" key="12">
    <source>
        <dbReference type="EMBL" id="BBO66147.1"/>
    </source>
</evidence>
<dbReference type="InterPro" id="IPR004268">
    <property type="entry name" value="MurJ"/>
</dbReference>
<keyword evidence="3 10" id="KW-0812">Transmembrane</keyword>
<feature type="transmembrane region" description="Helical" evidence="10">
    <location>
        <begin position="370"/>
        <end position="393"/>
    </location>
</feature>
<dbReference type="OrthoDB" id="9786339at2"/>
<evidence type="ECO:0000256" key="2">
    <source>
        <dbReference type="ARBA" id="ARBA00022475"/>
    </source>
</evidence>
<dbReference type="NCBIfam" id="TIGR01695">
    <property type="entry name" value="murJ_mviN"/>
    <property type="match status" value="1"/>
</dbReference>
<keyword evidence="6 10" id="KW-1133">Transmembrane helix</keyword>
<dbReference type="GO" id="GO:0008360">
    <property type="term" value="P:regulation of cell shape"/>
    <property type="evidence" value="ECO:0007669"/>
    <property type="project" value="UniProtKB-UniRule"/>
</dbReference>
<name>A0A5K7YNI4_9BACT</name>
<evidence type="ECO:0000256" key="10">
    <source>
        <dbReference type="HAMAP-Rule" id="MF_02078"/>
    </source>
</evidence>
<proteinExistence type="inferred from homology"/>
<dbReference type="HAMAP" id="MF_02078">
    <property type="entry name" value="MurJ_MviN"/>
    <property type="match status" value="1"/>
</dbReference>
<evidence type="ECO:0000256" key="4">
    <source>
        <dbReference type="ARBA" id="ARBA00022960"/>
    </source>
</evidence>
<comment type="pathway">
    <text evidence="10">Cell wall biogenesis; peptidoglycan biosynthesis.</text>
</comment>
<dbReference type="GO" id="GO:0005886">
    <property type="term" value="C:plasma membrane"/>
    <property type="evidence" value="ECO:0007669"/>
    <property type="project" value="UniProtKB-SubCell"/>
</dbReference>
<keyword evidence="7 10" id="KW-0472">Membrane</keyword>
<dbReference type="GO" id="GO:0015648">
    <property type="term" value="F:lipid-linked peptidoglycan transporter activity"/>
    <property type="evidence" value="ECO:0007669"/>
    <property type="project" value="UniProtKB-UniRule"/>
</dbReference>
<feature type="transmembrane region" description="Helical" evidence="10">
    <location>
        <begin position="491"/>
        <end position="513"/>
    </location>
</feature>
<keyword evidence="4 10" id="KW-0133">Cell shape</keyword>
<keyword evidence="13" id="KW-1185">Reference proteome</keyword>
<feature type="transmembrane region" description="Helical" evidence="10">
    <location>
        <begin position="16"/>
        <end position="33"/>
    </location>
</feature>
<protein>
    <recommendedName>
        <fullName evidence="10">Probable lipid II flippase MurJ</fullName>
    </recommendedName>
</protein>
<reference evidence="12 13" key="1">
    <citation type="submission" date="2019-11" db="EMBL/GenBank/DDBJ databases">
        <title>Comparative genomics of hydrocarbon-degrading Desulfosarcina strains.</title>
        <authorList>
            <person name="Watanabe M."/>
            <person name="Kojima H."/>
            <person name="Fukui M."/>
        </authorList>
    </citation>
    <scope>NUCLEOTIDE SEQUENCE [LARGE SCALE GENOMIC DNA]</scope>
    <source>
        <strain evidence="12 13">PL12</strain>
    </source>
</reference>
<dbReference type="UniPathway" id="UPA00219"/>
<feature type="transmembrane region" description="Helical" evidence="10">
    <location>
        <begin position="39"/>
        <end position="58"/>
    </location>
</feature>
<feature type="transmembrane region" description="Helical" evidence="10">
    <location>
        <begin position="174"/>
        <end position="191"/>
    </location>
</feature>
<evidence type="ECO:0000256" key="3">
    <source>
        <dbReference type="ARBA" id="ARBA00022692"/>
    </source>
</evidence>
<evidence type="ECO:0000256" key="5">
    <source>
        <dbReference type="ARBA" id="ARBA00022984"/>
    </source>
</evidence>